<dbReference type="Proteomes" id="UP000070720">
    <property type="component" value="Chromosome 2"/>
</dbReference>
<dbReference type="PANTHER" id="PTHR24148">
    <property type="entry name" value="ANKYRIN REPEAT DOMAIN-CONTAINING PROTEIN 39 HOMOLOG-RELATED"/>
    <property type="match status" value="1"/>
</dbReference>
<dbReference type="NCBIfam" id="NF047352">
    <property type="entry name" value="P_loop_sacsin"/>
    <property type="match status" value="1"/>
</dbReference>
<evidence type="ECO:0000313" key="3">
    <source>
        <dbReference type="EMBL" id="CEF76356.1"/>
    </source>
</evidence>
<dbReference type="SUPFAM" id="SSF55874">
    <property type="entry name" value="ATPase domain of HSP90 chaperone/DNA topoisomerase II/histidine kinase"/>
    <property type="match status" value="1"/>
</dbReference>
<dbReference type="HOGENOM" id="CLU_000570_2_1_1"/>
<dbReference type="InterPro" id="IPR036890">
    <property type="entry name" value="HATPase_C_sf"/>
</dbReference>
<feature type="compositionally biased region" description="Basic and acidic residues" evidence="1">
    <location>
        <begin position="1241"/>
        <end position="1255"/>
    </location>
</feature>
<dbReference type="InterPro" id="IPR052895">
    <property type="entry name" value="HetReg/Transcr_Mod"/>
</dbReference>
<protein>
    <submittedName>
        <fullName evidence="3">Chromosome 2, complete genome</fullName>
    </submittedName>
</protein>
<evidence type="ECO:0000313" key="4">
    <source>
        <dbReference type="EnsemblFungi" id="CEF76356"/>
    </source>
</evidence>
<dbReference type="Pfam" id="PF06985">
    <property type="entry name" value="HET"/>
    <property type="match status" value="1"/>
</dbReference>
<feature type="compositionally biased region" description="Polar residues" evidence="1">
    <location>
        <begin position="1362"/>
        <end position="1379"/>
    </location>
</feature>
<dbReference type="Gene3D" id="3.30.565.10">
    <property type="entry name" value="Histidine kinase-like ATPase, C-terminal domain"/>
    <property type="match status" value="1"/>
</dbReference>
<reference evidence="4" key="4">
    <citation type="submission" date="2017-01" db="UniProtKB">
        <authorList>
            <consortium name="EnsemblFungi"/>
        </authorList>
    </citation>
    <scope>IDENTIFICATION</scope>
    <source>
        <strain evidence="4">PH-1 / ATCC MYA-4620 / FGSC 9075 / NRRL 31084</strain>
    </source>
</reference>
<reference evidence="4 5" key="2">
    <citation type="journal article" date="2010" name="Nature">
        <title>Comparative genomics reveals mobile pathogenicity chromosomes in Fusarium.</title>
        <authorList>
            <person name="Ma L.J."/>
            <person name="van der Does H.C."/>
            <person name="Borkovich K.A."/>
            <person name="Coleman J.J."/>
            <person name="Daboussi M.J."/>
            <person name="Di Pietro A."/>
            <person name="Dufresne M."/>
            <person name="Freitag M."/>
            <person name="Grabherr M."/>
            <person name="Henrissat B."/>
            <person name="Houterman P.M."/>
            <person name="Kang S."/>
            <person name="Shim W.B."/>
            <person name="Woloshuk C."/>
            <person name="Xie X."/>
            <person name="Xu J.R."/>
            <person name="Antoniw J."/>
            <person name="Baker S.E."/>
            <person name="Bluhm B.H."/>
            <person name="Breakspear A."/>
            <person name="Brown D.W."/>
            <person name="Butchko R.A."/>
            <person name="Chapman S."/>
            <person name="Coulson R."/>
            <person name="Coutinho P.M."/>
            <person name="Danchin E.G."/>
            <person name="Diener A."/>
            <person name="Gale L.R."/>
            <person name="Gardiner D.M."/>
            <person name="Goff S."/>
            <person name="Hammond-Kosack K.E."/>
            <person name="Hilburn K."/>
            <person name="Hua-Van A."/>
            <person name="Jonkers W."/>
            <person name="Kazan K."/>
            <person name="Kodira C.D."/>
            <person name="Koehrsen M."/>
            <person name="Kumar L."/>
            <person name="Lee Y.H."/>
            <person name="Li L."/>
            <person name="Manners J.M."/>
            <person name="Miranda-Saavedra D."/>
            <person name="Mukherjee M."/>
            <person name="Park G."/>
            <person name="Park J."/>
            <person name="Park S.Y."/>
            <person name="Proctor R.H."/>
            <person name="Regev A."/>
            <person name="Ruiz-Roldan M.C."/>
            <person name="Sain D."/>
            <person name="Sakthikumar S."/>
            <person name="Sykes S."/>
            <person name="Schwartz D.C."/>
            <person name="Turgeon B.G."/>
            <person name="Wapinski I."/>
            <person name="Yoder O."/>
            <person name="Young S."/>
            <person name="Zeng Q."/>
            <person name="Zhou S."/>
            <person name="Galagan J."/>
            <person name="Cuomo C.A."/>
            <person name="Kistler H.C."/>
            <person name="Rep M."/>
        </authorList>
    </citation>
    <scope>GENOME REANNOTATION</scope>
    <source>
        <strain evidence="5">ATCC MYA-4620 / CBS 123657 / FGSC 9075 / NRRL 31084 / PH-1</strain>
        <strain evidence="4">PH-1 / ATCC MYA-4620 / FGSC 9075 / NRRL 31084</strain>
    </source>
</reference>
<sequence length="2219" mass="253111">MIGETICIFLHRKCFYAGMAIFRSGSQVLPGRRKKSSHYITSWLNIYHNILASDSMSVHSNVHERTPLLGDRSGQETISIVSEVPPDTEFPASRDEAQGHIESIQRQHDEYVGVPWIEGMVVKLSEDQYSDKTRFLFELLQNADDNLYADVEPLVKIHLKNQYLTIQSNEVGFTKANVDSICRMTVSSKSNKDADVDKENQIGEKGIGFKAVFLVATKVWIKSGHYSFRFDRDGPLGRVYPNWVDHFPKGLVGIEDTRMTSIVLELAGTSGITDNFLSSNPDSGVDIVNLLRNLSPDQLLFLSKVRRIDIEIDRKNGTITGRANKYNAILRAKPIPELRQTLHVMDTFNGNAWASYVTYRHPVSNLPKEINRPNRRNSEIILAFRVPVSEENSFSANNVYAFLPIKDYGFKFLIHSDFILCSNREDIQTNQWNDRLLEETVVALKGAVSKARQQHPELWYNWPLLLPFETTKSTFRPAQDRMITAFRSGRFLEDIKGHTCRPDQLVWVPKAFSDSAGNPIIPNDFCNSNRVSDKYPSVMETSLKKLGVRDQSEIEFLKDLEHFTESYISEFQQMTESWHVQLCTVLLNISRSNRYIIKKIPLILLANRTFVPSGSHLYFGNDSGLSLPSHMDTFREVDLSCRHSERGRLFSELGVLEGTSDQLCMYVLEENKRKLSRPVENKVSEILFLFQAQWSQPNTNVSGTLWFKTSTEHDARISDMYTESESPYMAGTMPKEVKDSLNFIHPAYIKAFSRHSGGVSWLYKTFELRQLLRVVSYHSHANFHKDFLHLLDKDPRVALEMLKYHWNHYRSHFEQTTLRNRSTSGQLNGPAKLKDILSNTLVPCLDGGKAMLKETCLPTTEVINIRGRDVSHMLVDGLYGGLQNIMHGSDWDEIRTFFDEPGSIYVPDAHHASTGSWRDLDSCVFQGPSCLRQTPRLASLYKDRCRLFSSLAPSASLQTLEREAMHLNASDLDHVEFVLRAISEYLVQERREDSPPVPSFDKCKMFPVFSSHSAKIVFRSVSDLKSSPWFIADNEYLQRAFLKVIDLSVFQAAALEYAKNLIDHLGLRSRFLSRFVERIILPDKGKRYSREQLFSRVQVLKCSKIKFQWVLKINDRVLKSSVEDSRAALEVNSDAGVLEAYVVSSDDFLDGGYTPIELSDELSKFFRITDESDDRLLAKFMSVRDHKVIQEDLNCRRQQRKGLRQPLCPYMPEHQAHSLNLPTDGTQESRDTPPEFGMQSFEDRRSETHTSKEASESEDDEPNRQSVTEGKRPRHAIYHANTIDTESTRILQTTQPSNPALVLAESSTLGPQKRLPGPIVETPAPSTVEAIVTDTDTTAISTVTQDTSELTEQRSTDDKSRTNQTKHSQSWTGPATQTNERSRAAILRGSNEKIPKTPKEIEPRTKNLTIKRDPSSWHVAPSEDFQARREERQLKHHEPRQEFVNMRCGTMINSRSIALFIGDDTRDTTYYGELYGLDKPNAVTPWASFTVTENAGGVLQAFMSRDTKMMDFKLSDPCTFHIQAKSMCLQHGKTNKDVYILARVYDLQSNWGLAFYVDPWRLQQEGVISLESPRDYVGTVTSSAPKFLHDSCWMTSRTSVSENNSIYCGLDINRTQIRLLKLGLDEDEKPLRAQLVLKDLEKDVRFWAISYAWGPKPTKYGLMLEVNDHVRVPITESLSACLTTLRRQKVDVLIWADAICINQNDDIEKAMQVRRMGSLYSKAEQVMIWLGHETGNDMGAEASLQRLRKLLEQPDGLSFRMDSEETALSESINSLLRQEWFTRAWIVQELVFGSKVIVMNGNYKIEWESLMEGITDCDKIIRRQLGWAEDQPRTYFTDAGTAFALHDIRERYKGSSEDARKRLKYSLLELIERLFPTRSSWPRDKLFALLNLAHDAAVNEDSFCPDYKEDDSVILCRFASGFVKLNHALDLLYHAGKRKGVDFCSWIPDLMNSRNNRHYAPSISTWEAIGYGKEYRFSSGAPFPCDATVTTPGSVSASGQEFPPILSLKGIMFDRVKSCRDLDILLNGSIVHLTKTSIVFRDLVKDLFLKQYEHMGEHWKERLLIKCLIGDAIGPVDSGNENVLFNIESRAMREKWTPGFESHIIDMHPGHDAQQYAKNTPESLRIINEFWETASVFLGKIPDAKVCITEKGYVGIVPGTIEVGDEIFIPHSSRTPFVVRKSVITPRCYELVGESYIHGIMYYEESPIRGSEEVVIHLT</sequence>
<dbReference type="RefSeq" id="XP_011320723.1">
    <property type="nucleotide sequence ID" value="XM_011322421.1"/>
</dbReference>
<dbReference type="KEGG" id="fgr:FGSG_08097"/>
<dbReference type="InterPro" id="IPR010730">
    <property type="entry name" value="HET"/>
</dbReference>
<keyword evidence="5" id="KW-1185">Reference proteome</keyword>
<dbReference type="EMBL" id="HG970333">
    <property type="protein sequence ID" value="CEF76356.1"/>
    <property type="molecule type" value="Genomic_DNA"/>
</dbReference>
<reference evidence="3 5" key="3">
    <citation type="journal article" date="2015" name="BMC Genomics">
        <title>The completed genome sequence of the pathogenic ascomycete fungus Fusarium graminearum.</title>
        <authorList>
            <person name="King R."/>
            <person name="Urban M."/>
            <person name="Hammond-Kosack M.C."/>
            <person name="Hassani-Pak K."/>
            <person name="Hammond-Kosack K.E."/>
        </authorList>
    </citation>
    <scope>NUCLEOTIDE SEQUENCE [LARGE SCALE GENOMIC DNA]</scope>
    <source>
        <strain evidence="5">ATCC MYA-4620 / CBS 123657 / FGSC 9075 / NRRL 31084 / PH-1</strain>
        <strain evidence="3">PH-1</strain>
    </source>
</reference>
<feature type="region of interest" description="Disordered" evidence="1">
    <location>
        <begin position="1343"/>
        <end position="1380"/>
    </location>
</feature>
<evidence type="ECO:0000256" key="1">
    <source>
        <dbReference type="SAM" id="MobiDB-lite"/>
    </source>
</evidence>
<gene>
    <name evidence="4" type="primary">FG08097.1</name>
    <name evidence="3" type="ORF">FGRAMPH1_01T09109</name>
</gene>
<feature type="compositionally biased region" description="Basic and acidic residues" evidence="1">
    <location>
        <begin position="1351"/>
        <end position="1361"/>
    </location>
</feature>
<evidence type="ECO:0000313" key="5">
    <source>
        <dbReference type="Proteomes" id="UP000070720"/>
    </source>
</evidence>
<dbReference type="PANTHER" id="PTHR24148:SF73">
    <property type="entry name" value="HET DOMAIN PROTEIN (AFU_ORTHOLOGUE AFUA_8G01020)"/>
    <property type="match status" value="1"/>
</dbReference>
<dbReference type="OrthoDB" id="1262810at2759"/>
<evidence type="ECO:0000259" key="2">
    <source>
        <dbReference type="Pfam" id="PF06985"/>
    </source>
</evidence>
<name>I1RV35_GIBZE</name>
<accession>A0A098DEI8</accession>
<organism evidence="3 5">
    <name type="scientific">Gibberella zeae (strain ATCC MYA-4620 / CBS 123657 / FGSC 9075 / NRRL 31084 / PH-1)</name>
    <name type="common">Wheat head blight fungus</name>
    <name type="synonym">Fusarium graminearum</name>
    <dbReference type="NCBI Taxonomy" id="229533"/>
    <lineage>
        <taxon>Eukaryota</taxon>
        <taxon>Fungi</taxon>
        <taxon>Dikarya</taxon>
        <taxon>Ascomycota</taxon>
        <taxon>Pezizomycotina</taxon>
        <taxon>Sordariomycetes</taxon>
        <taxon>Hypocreomycetidae</taxon>
        <taxon>Hypocreales</taxon>
        <taxon>Nectriaceae</taxon>
        <taxon>Fusarium</taxon>
    </lineage>
</organism>
<dbReference type="EnsemblFungi" id="CEF76356">
    <property type="protein sequence ID" value="CEF76356"/>
    <property type="gene ID" value="FGRRES_08097"/>
</dbReference>
<reference evidence="4 5" key="1">
    <citation type="journal article" date="2007" name="Science">
        <title>The Fusarium graminearum genome reveals a link between localized polymorphism and pathogen specialization.</title>
        <authorList>
            <person name="Cuomo C.A."/>
            <person name="Gueldener U."/>
            <person name="Xu J.-R."/>
            <person name="Trail F."/>
            <person name="Turgeon B.G."/>
            <person name="Di Pietro A."/>
            <person name="Walton J.D."/>
            <person name="Ma L.-J."/>
            <person name="Baker S.E."/>
            <person name="Rep M."/>
            <person name="Adam G."/>
            <person name="Antoniw J."/>
            <person name="Baldwin T."/>
            <person name="Calvo S.E."/>
            <person name="Chang Y.-L."/>
            <person name="DeCaprio D."/>
            <person name="Gale L.R."/>
            <person name="Gnerre S."/>
            <person name="Goswami R.S."/>
            <person name="Hammond-Kosack K."/>
            <person name="Harris L.J."/>
            <person name="Hilburn K."/>
            <person name="Kennell J.C."/>
            <person name="Kroken S."/>
            <person name="Magnuson J.K."/>
            <person name="Mannhaupt G."/>
            <person name="Mauceli E.W."/>
            <person name="Mewes H.-W."/>
            <person name="Mitterbauer R."/>
            <person name="Muehlbauer G."/>
            <person name="Muensterkoetter M."/>
            <person name="Nelson D."/>
            <person name="O'Donnell K."/>
            <person name="Ouellet T."/>
            <person name="Qi W."/>
            <person name="Quesneville H."/>
            <person name="Roncero M.I.G."/>
            <person name="Seong K.-Y."/>
            <person name="Tetko I.V."/>
            <person name="Urban M."/>
            <person name="Waalwijk C."/>
            <person name="Ward T.J."/>
            <person name="Yao J."/>
            <person name="Birren B.W."/>
            <person name="Kistler H.C."/>
        </authorList>
    </citation>
    <scope>NUCLEOTIDE SEQUENCE [LARGE SCALE GENOMIC DNA]</scope>
    <source>
        <strain evidence="5">ATCC MYA-4620 / CBS 123657 / FGSC 9075 / NRRL 31084 / PH-1</strain>
        <strain evidence="4">PH-1 / ATCC MYA-4620 / FGSC 9075 / NRRL 31084</strain>
    </source>
</reference>
<accession>I1RV35</accession>
<feature type="region of interest" description="Disordered" evidence="1">
    <location>
        <begin position="1214"/>
        <end position="1281"/>
    </location>
</feature>
<feature type="compositionally biased region" description="Polar residues" evidence="1">
    <location>
        <begin position="1217"/>
        <end position="1226"/>
    </location>
</feature>
<feature type="domain" description="Heterokaryon incompatibility" evidence="2">
    <location>
        <begin position="1647"/>
        <end position="1789"/>
    </location>
</feature>
<proteinExistence type="predicted"/>
<dbReference type="VEuPathDB" id="FungiDB:FGRAMPH1_01G09109"/>
<dbReference type="eggNOG" id="ENOG502QQIR">
    <property type="taxonomic scope" value="Eukaryota"/>
</dbReference>
<dbReference type="Pfam" id="PF26639">
    <property type="entry name" value="Het-6_barrel"/>
    <property type="match status" value="1"/>
</dbReference>
<dbReference type="InParanoid" id="I1RV35"/>